<dbReference type="GO" id="GO:0071596">
    <property type="term" value="P:ubiquitin-dependent protein catabolic process via the N-end rule pathway"/>
    <property type="evidence" value="ECO:0007669"/>
    <property type="project" value="InterPro"/>
</dbReference>
<dbReference type="PANTHER" id="PTHR21367">
    <property type="entry name" value="ARGININE-TRNA-PROTEIN TRANSFERASE 1"/>
    <property type="match status" value="1"/>
</dbReference>
<dbReference type="GO" id="GO:0008914">
    <property type="term" value="F:leucyl-tRNA--protein transferase activity"/>
    <property type="evidence" value="ECO:0007669"/>
    <property type="project" value="InterPro"/>
</dbReference>
<dbReference type="InterPro" id="IPR007471">
    <property type="entry name" value="N-end_Aminoacyl_Trfase_N"/>
</dbReference>
<proteinExistence type="inferred from homology"/>
<dbReference type="PIRSF" id="PIRSF037208">
    <property type="entry name" value="ATE_pro_prd"/>
    <property type="match status" value="1"/>
</dbReference>
<protein>
    <submittedName>
        <fullName evidence="6">Arginyl-tRNA--protein transferase</fullName>
        <ecNumber evidence="6">2.3.2.8</ecNumber>
    </submittedName>
</protein>
<organism evidence="6">
    <name type="scientific">hydrothermal vent metagenome</name>
    <dbReference type="NCBI Taxonomy" id="652676"/>
    <lineage>
        <taxon>unclassified sequences</taxon>
        <taxon>metagenomes</taxon>
        <taxon>ecological metagenomes</taxon>
    </lineage>
</organism>
<dbReference type="AlphaFoldDB" id="A0A3B0TDQ9"/>
<evidence type="ECO:0000256" key="3">
    <source>
        <dbReference type="ARBA" id="ARBA00023315"/>
    </source>
</evidence>
<dbReference type="GO" id="GO:0005737">
    <property type="term" value="C:cytoplasm"/>
    <property type="evidence" value="ECO:0007669"/>
    <property type="project" value="TreeGrafter"/>
</dbReference>
<evidence type="ECO:0000256" key="2">
    <source>
        <dbReference type="ARBA" id="ARBA00022679"/>
    </source>
</evidence>
<dbReference type="HAMAP" id="MF_00689">
    <property type="entry name" value="Bpt"/>
    <property type="match status" value="1"/>
</dbReference>
<accession>A0A3B0TDQ9</accession>
<gene>
    <name evidence="6" type="ORF">MNBD_ALPHA09-2064</name>
</gene>
<dbReference type="SUPFAM" id="SSF55729">
    <property type="entry name" value="Acyl-CoA N-acyltransferases (Nat)"/>
    <property type="match status" value="1"/>
</dbReference>
<evidence type="ECO:0000313" key="6">
    <source>
        <dbReference type="EMBL" id="VAW12592.1"/>
    </source>
</evidence>
<dbReference type="Pfam" id="PF04377">
    <property type="entry name" value="ATE_C"/>
    <property type="match status" value="1"/>
</dbReference>
<sequence length="250" mass="28654">MSEQSRHFPQFYLTAPSPCPYLPDRVERKVFTHLAGSTAVPLNNALSLAGFRRSQNITYRPACQDCTACVSVRVLAGEFIAGRSFRRILRRNADLETREVEAVATTEQYEVFCDYIDQRHRSGGMADMTSFDYVQMIEESQVDSRIVEYRRKIPGPPQDRDGGQLLAAVLIDRLPDGLSMIYSFFRPQELARSLGTFMILDVLARARAMGRAHVYLGYWVKGSDKMDYKTRFLPQEQLLGQNWRRIDPAR</sequence>
<dbReference type="PANTHER" id="PTHR21367:SF1">
    <property type="entry name" value="ARGINYL-TRNA--PROTEIN TRANSFERASE 1"/>
    <property type="match status" value="1"/>
</dbReference>
<dbReference type="NCBIfam" id="NF002346">
    <property type="entry name" value="PRK01305.2-3"/>
    <property type="match status" value="1"/>
</dbReference>
<dbReference type="InterPro" id="IPR030700">
    <property type="entry name" value="N-end_Aminoacyl_Trfase"/>
</dbReference>
<dbReference type="EC" id="2.3.2.8" evidence="6"/>
<dbReference type="InterPro" id="IPR016181">
    <property type="entry name" value="Acyl_CoA_acyltransferase"/>
</dbReference>
<dbReference type="InterPro" id="IPR017138">
    <property type="entry name" value="Asp_Glu_LeuTrfase"/>
</dbReference>
<name>A0A3B0TDQ9_9ZZZZ</name>
<dbReference type="InterPro" id="IPR007472">
    <property type="entry name" value="N-end_Aminoacyl_Trfase_C"/>
</dbReference>
<keyword evidence="2 6" id="KW-0808">Transferase</keyword>
<dbReference type="GO" id="GO:0004057">
    <property type="term" value="F:arginyl-tRNA--protein transferase activity"/>
    <property type="evidence" value="ECO:0007669"/>
    <property type="project" value="UniProtKB-EC"/>
</dbReference>
<dbReference type="Pfam" id="PF04376">
    <property type="entry name" value="ATE_N"/>
    <property type="match status" value="1"/>
</dbReference>
<evidence type="ECO:0000259" key="4">
    <source>
        <dbReference type="Pfam" id="PF04376"/>
    </source>
</evidence>
<evidence type="ECO:0000256" key="1">
    <source>
        <dbReference type="ARBA" id="ARBA00022490"/>
    </source>
</evidence>
<dbReference type="EMBL" id="UOEM01000048">
    <property type="protein sequence ID" value="VAW12592.1"/>
    <property type="molecule type" value="Genomic_DNA"/>
</dbReference>
<keyword evidence="3 6" id="KW-0012">Acyltransferase</keyword>
<feature type="domain" description="N-end rule aminoacyl transferase C-terminal" evidence="5">
    <location>
        <begin position="107"/>
        <end position="238"/>
    </location>
</feature>
<dbReference type="NCBIfam" id="NF002342">
    <property type="entry name" value="PRK01305.1-3"/>
    <property type="match status" value="1"/>
</dbReference>
<reference evidence="6" key="1">
    <citation type="submission" date="2018-06" db="EMBL/GenBank/DDBJ databases">
        <authorList>
            <person name="Zhirakovskaya E."/>
        </authorList>
    </citation>
    <scope>NUCLEOTIDE SEQUENCE</scope>
</reference>
<keyword evidence="1" id="KW-0963">Cytoplasm</keyword>
<feature type="domain" description="N-end aminoacyl transferase N-terminal" evidence="4">
    <location>
        <begin position="17"/>
        <end position="87"/>
    </location>
</feature>
<dbReference type="NCBIfam" id="NF002343">
    <property type="entry name" value="PRK01305.1-4"/>
    <property type="match status" value="1"/>
</dbReference>
<evidence type="ECO:0000259" key="5">
    <source>
        <dbReference type="Pfam" id="PF04377"/>
    </source>
</evidence>